<dbReference type="PANTHER" id="PTHR42648:SF28">
    <property type="entry name" value="TRANSPOSON-ENCODED PROTEIN WITH RIBONUCLEASE H-LIKE AND RETROVIRUS ZINC FINGER-LIKE DOMAINS"/>
    <property type="match status" value="1"/>
</dbReference>
<dbReference type="InterPro" id="IPR001584">
    <property type="entry name" value="Integrase_cat-core"/>
</dbReference>
<dbReference type="GO" id="GO:0008233">
    <property type="term" value="F:peptidase activity"/>
    <property type="evidence" value="ECO:0007669"/>
    <property type="project" value="UniProtKB-KW"/>
</dbReference>
<dbReference type="InterPro" id="IPR012337">
    <property type="entry name" value="RNaseH-like_sf"/>
</dbReference>
<reference evidence="6 7" key="1">
    <citation type="journal article" date="2013" name="BMC Genomics">
        <title>The miniature genome of a carnivorous plant Genlisea aurea contains a low number of genes and short non-coding sequences.</title>
        <authorList>
            <person name="Leushkin E.V."/>
            <person name="Sutormin R.A."/>
            <person name="Nabieva E.R."/>
            <person name="Penin A.A."/>
            <person name="Kondrashov A.S."/>
            <person name="Logacheva M.D."/>
        </authorList>
    </citation>
    <scope>NUCLEOTIDE SEQUENCE [LARGE SCALE GENOMIC DNA]</scope>
</reference>
<sequence length="1427" mass="161009">MRRGRPPGRGGGGRGRGHVVVPPVMAPPAYELAPNSSRIPIPVFDPDNYHIWAFEMQSYMSAEGCFGPIDEQTNGWATADEAVKTSMRLQAFNLLRFSLGPTYQYISGEHQIGEARPLWDHIRQMYVRNDMDTHLRLDSRFQALYWDRTRHHVDSFLADLSKIRAEYRSAGFDMPERMVFTKLLSCLPEQFDIEASKMRDWDHPDLARARMLLKNREDILRGRRQSESSQPLLEGSNFSLSNKSSNSSFVSNTDPSSASAMPKGRRRMRCFFCKRAGHKKIDCIQWKRWQENSVTRKTVEQDEKENPDPSILEKLSRSQRRDGRNKGAMRSKGHVQVLKQDHRSTLRSSSEEGEEGDQGYVFLTMGVTTHEDSLLKGACLMMSQPMVEGWILDTGATHHLCKDIECLTDVERTKVCLETGKSSAALTVDTCGKVVMGTRREGLKPVTLKHVLYSPEASSNIVALKPFIDKGCYVGILGTKMTVHYEGKVVLSGTANAKGLYVLDSHIPKCEGGSCLTFKEMGKYDTLRILHNRLCHLHPNVIRTMIKEDMVKGLPDDLKLDDIILNCPSCVEGKMTRKPYRKVTVYADGDEDVTPPEVGDEVCSDTFGPISTTSRYGNKHIVEFIDQASKFAFLFGIPSLDVVVSKYILVRNIFDTQLRVKIKLFRSDGHGCYDNNDMKVILAGDGTLHKMRSPYCPEQNAVAERRIKTVVEMARTMLLHSCAPIYCWEDAVLHANYVRNRVATRALRGMTPFQRFWKRKPDLQWLKPFGCLVYVLIHKEIRGGKFDAAALPGILMGISDTHNGYKVHMLHNGSIKIARDVQFYEDIYPFRKSPSTDLQWMNPLDCPRSLDSTEKGGSFVDPFVRLDIPSSEARRNTELADLYRRTNETIQEPNLKKRKVGCSVSDNEGVVNTSFVAEGVKQATSKNPMEISSFALDSDDKGSKSKSSPLEDLMGEGVILNIVEMQLEKEMNGPDKDKWIEAFHVEYGAVMKTKTFTKITPEAQKMLREGKIRVHHTRPILTHKYNEAGEIARFKVRLVVKGFTMQQRVDYDKTFSPCARMVTVRMIIAWATAFGWDVTHSDVPNAYLNGKTPHLVLIRLPAMWNEIVGDEIGKDGDPAIMSNSLYGAPDAGRNWNSTYTKAFLDEGYTQCRKEPCVFYKGSFPKIAVFVVWVDDGFATGGDKAELERMHLCLKEKFNVKVLGKVSYALGISFAWKEGGVKMTQTAFIDKIVSRFRMEGSRPQSLPLQKGFKAVKAMCPKDDTEREEMKKVPYRSAIGSLLYIALGTRPDIAYAVCSLARFSHDPGRAHWTGVKCVISYLMNTREMGLTYEAPSNEIDISDAVPNGFSDSSFNDSDDGRSTLGYVTLVHKYPISWKSKVSGRACPVPSPLRIDNRACVLSIDDRVTEANKHFRPKYFLVVERAKANE</sequence>
<evidence type="ECO:0000256" key="4">
    <source>
        <dbReference type="SAM" id="MobiDB-lite"/>
    </source>
</evidence>
<dbReference type="InterPro" id="IPR036875">
    <property type="entry name" value="Znf_CCHC_sf"/>
</dbReference>
<dbReference type="Pfam" id="PF14223">
    <property type="entry name" value="Retrotran_gag_2"/>
    <property type="match status" value="1"/>
</dbReference>
<evidence type="ECO:0000313" key="6">
    <source>
        <dbReference type="EMBL" id="EPS58475.1"/>
    </source>
</evidence>
<dbReference type="InterPro" id="IPR057670">
    <property type="entry name" value="SH3_retrovirus"/>
</dbReference>
<dbReference type="Pfam" id="PF13976">
    <property type="entry name" value="gag_pre-integrs"/>
    <property type="match status" value="1"/>
</dbReference>
<feature type="domain" description="Integrase catalytic" evidence="5">
    <location>
        <begin position="591"/>
        <end position="760"/>
    </location>
</feature>
<dbReference type="SUPFAM" id="SSF53098">
    <property type="entry name" value="Ribonuclease H-like"/>
    <property type="match status" value="1"/>
</dbReference>
<organism evidence="6 7">
    <name type="scientific">Genlisea aurea</name>
    <dbReference type="NCBI Taxonomy" id="192259"/>
    <lineage>
        <taxon>Eukaryota</taxon>
        <taxon>Viridiplantae</taxon>
        <taxon>Streptophyta</taxon>
        <taxon>Embryophyta</taxon>
        <taxon>Tracheophyta</taxon>
        <taxon>Spermatophyta</taxon>
        <taxon>Magnoliopsida</taxon>
        <taxon>eudicotyledons</taxon>
        <taxon>Gunneridae</taxon>
        <taxon>Pentapetalae</taxon>
        <taxon>asterids</taxon>
        <taxon>lamiids</taxon>
        <taxon>Lamiales</taxon>
        <taxon>Lentibulariaceae</taxon>
        <taxon>Genlisea</taxon>
    </lineage>
</organism>
<keyword evidence="2" id="KW-0479">Metal-binding</keyword>
<keyword evidence="7" id="KW-1185">Reference proteome</keyword>
<evidence type="ECO:0000313" key="7">
    <source>
        <dbReference type="Proteomes" id="UP000015453"/>
    </source>
</evidence>
<gene>
    <name evidence="6" type="ORF">M569_16339</name>
</gene>
<dbReference type="InterPro" id="IPR036397">
    <property type="entry name" value="RNaseH_sf"/>
</dbReference>
<dbReference type="Gene3D" id="3.30.420.10">
    <property type="entry name" value="Ribonuclease H-like superfamily/Ribonuclease H"/>
    <property type="match status" value="1"/>
</dbReference>
<dbReference type="GO" id="GO:0015074">
    <property type="term" value="P:DNA integration"/>
    <property type="evidence" value="ECO:0007669"/>
    <property type="project" value="InterPro"/>
</dbReference>
<evidence type="ECO:0000256" key="3">
    <source>
        <dbReference type="ARBA" id="ARBA00022801"/>
    </source>
</evidence>
<dbReference type="InterPro" id="IPR013103">
    <property type="entry name" value="RVT_2"/>
</dbReference>
<dbReference type="InterPro" id="IPR054722">
    <property type="entry name" value="PolX-like_BBD"/>
</dbReference>
<feature type="region of interest" description="Disordered" evidence="4">
    <location>
        <begin position="294"/>
        <end position="355"/>
    </location>
</feature>
<evidence type="ECO:0000256" key="1">
    <source>
        <dbReference type="ARBA" id="ARBA00022670"/>
    </source>
</evidence>
<feature type="region of interest" description="Disordered" evidence="4">
    <location>
        <begin position="221"/>
        <end position="262"/>
    </location>
</feature>
<dbReference type="Pfam" id="PF22936">
    <property type="entry name" value="Pol_BBD"/>
    <property type="match status" value="1"/>
</dbReference>
<name>S8BV66_9LAMI</name>
<dbReference type="Pfam" id="PF25597">
    <property type="entry name" value="SH3_retrovirus"/>
    <property type="match status" value="1"/>
</dbReference>
<feature type="compositionally biased region" description="Basic and acidic residues" evidence="4">
    <location>
        <begin position="314"/>
        <end position="325"/>
    </location>
</feature>
<keyword evidence="3" id="KW-0378">Hydrolase</keyword>
<dbReference type="Proteomes" id="UP000015453">
    <property type="component" value="Unassembled WGS sequence"/>
</dbReference>
<dbReference type="PROSITE" id="PS50994">
    <property type="entry name" value="INTEGRASE"/>
    <property type="match status" value="1"/>
</dbReference>
<dbReference type="InterPro" id="IPR039537">
    <property type="entry name" value="Retrotran_Ty1/copia-like"/>
</dbReference>
<comment type="caution">
    <text evidence="6">The sequence shown here is derived from an EMBL/GenBank/DDBJ whole genome shotgun (WGS) entry which is preliminary data.</text>
</comment>
<feature type="compositionally biased region" description="Low complexity" evidence="4">
    <location>
        <begin position="236"/>
        <end position="257"/>
    </location>
</feature>
<feature type="compositionally biased region" description="Basic and acidic residues" evidence="4">
    <location>
        <begin position="297"/>
        <end position="307"/>
    </location>
</feature>
<dbReference type="OrthoDB" id="1915846at2759"/>
<feature type="region of interest" description="Disordered" evidence="4">
    <location>
        <begin position="931"/>
        <end position="950"/>
    </location>
</feature>
<dbReference type="Pfam" id="PF07727">
    <property type="entry name" value="RVT_2"/>
    <property type="match status" value="1"/>
</dbReference>
<feature type="non-terminal residue" evidence="6">
    <location>
        <position position="1427"/>
    </location>
</feature>
<protein>
    <recommendedName>
        <fullName evidence="5">Integrase catalytic domain-containing protein</fullName>
    </recommendedName>
</protein>
<dbReference type="PANTHER" id="PTHR42648">
    <property type="entry name" value="TRANSPOSASE, PUTATIVE-RELATED"/>
    <property type="match status" value="1"/>
</dbReference>
<dbReference type="SUPFAM" id="SSF57756">
    <property type="entry name" value="Retrovirus zinc finger-like domains"/>
    <property type="match status" value="1"/>
</dbReference>
<dbReference type="GO" id="GO:0003676">
    <property type="term" value="F:nucleic acid binding"/>
    <property type="evidence" value="ECO:0007669"/>
    <property type="project" value="InterPro"/>
</dbReference>
<evidence type="ECO:0000256" key="2">
    <source>
        <dbReference type="ARBA" id="ARBA00022723"/>
    </source>
</evidence>
<dbReference type="EMBL" id="AUSU01009186">
    <property type="protein sequence ID" value="EPS58475.1"/>
    <property type="molecule type" value="Genomic_DNA"/>
</dbReference>
<dbReference type="GO" id="GO:0006508">
    <property type="term" value="P:proteolysis"/>
    <property type="evidence" value="ECO:0007669"/>
    <property type="project" value="UniProtKB-KW"/>
</dbReference>
<dbReference type="GO" id="GO:0008270">
    <property type="term" value="F:zinc ion binding"/>
    <property type="evidence" value="ECO:0007669"/>
    <property type="project" value="InterPro"/>
</dbReference>
<dbReference type="InterPro" id="IPR025724">
    <property type="entry name" value="GAG-pre-integrase_dom"/>
</dbReference>
<proteinExistence type="predicted"/>
<evidence type="ECO:0000259" key="5">
    <source>
        <dbReference type="PROSITE" id="PS50994"/>
    </source>
</evidence>
<keyword evidence="1" id="KW-0645">Protease</keyword>
<accession>S8BV66</accession>